<protein>
    <recommendedName>
        <fullName evidence="6 19">Adenosylcobinamide-GDP ribazoletransferase</fullName>
        <ecNumber evidence="5 19">2.7.8.26</ecNumber>
    </recommendedName>
    <alternativeName>
        <fullName evidence="16 19">Cobalamin synthase</fullName>
    </alternativeName>
    <alternativeName>
        <fullName evidence="15 19">Cobalamin-5'-phosphate synthase</fullName>
    </alternativeName>
</protein>
<dbReference type="STRING" id="321339.SAMN05444340_102243"/>
<dbReference type="GO" id="GO:0008818">
    <property type="term" value="F:cobalamin 5'-phosphate synthase activity"/>
    <property type="evidence" value="ECO:0007669"/>
    <property type="project" value="UniProtKB-UniRule"/>
</dbReference>
<feature type="transmembrane region" description="Helical" evidence="19">
    <location>
        <begin position="195"/>
        <end position="228"/>
    </location>
</feature>
<name>A0A1H3GA32_9RHOB</name>
<keyword evidence="9 19" id="KW-0808">Transferase</keyword>
<evidence type="ECO:0000256" key="19">
    <source>
        <dbReference type="HAMAP-Rule" id="MF_00719"/>
    </source>
</evidence>
<evidence type="ECO:0000256" key="15">
    <source>
        <dbReference type="ARBA" id="ARBA00032605"/>
    </source>
</evidence>
<evidence type="ECO:0000256" key="13">
    <source>
        <dbReference type="ARBA" id="ARBA00023136"/>
    </source>
</evidence>
<evidence type="ECO:0000256" key="14">
    <source>
        <dbReference type="ARBA" id="ARBA00025228"/>
    </source>
</evidence>
<evidence type="ECO:0000313" key="21">
    <source>
        <dbReference type="Proteomes" id="UP000199286"/>
    </source>
</evidence>
<evidence type="ECO:0000256" key="5">
    <source>
        <dbReference type="ARBA" id="ARBA00013200"/>
    </source>
</evidence>
<keyword evidence="10 19" id="KW-0812">Transmembrane</keyword>
<feature type="transmembrane region" description="Helical" evidence="19">
    <location>
        <begin position="152"/>
        <end position="175"/>
    </location>
</feature>
<dbReference type="EMBL" id="FNPF01000002">
    <property type="protein sequence ID" value="SDY00193.1"/>
    <property type="molecule type" value="Genomic_DNA"/>
</dbReference>
<comment type="catalytic activity">
    <reaction evidence="18 19">
        <text>alpha-ribazole 5'-phosphate + adenosylcob(III)inamide-GDP = adenosylcob(III)alamin 5'-phosphate + GMP + H(+)</text>
        <dbReference type="Rhea" id="RHEA:23560"/>
        <dbReference type="ChEBI" id="CHEBI:15378"/>
        <dbReference type="ChEBI" id="CHEBI:57918"/>
        <dbReference type="ChEBI" id="CHEBI:58115"/>
        <dbReference type="ChEBI" id="CHEBI:60487"/>
        <dbReference type="ChEBI" id="CHEBI:60493"/>
        <dbReference type="EC" id="2.7.8.26"/>
    </reaction>
</comment>
<feature type="transmembrane region" description="Helical" evidence="19">
    <location>
        <begin position="50"/>
        <end position="73"/>
    </location>
</feature>
<dbReference type="PANTHER" id="PTHR34148">
    <property type="entry name" value="ADENOSYLCOBINAMIDE-GDP RIBAZOLETRANSFERASE"/>
    <property type="match status" value="1"/>
</dbReference>
<evidence type="ECO:0000256" key="17">
    <source>
        <dbReference type="ARBA" id="ARBA00048623"/>
    </source>
</evidence>
<dbReference type="NCBIfam" id="TIGR00317">
    <property type="entry name" value="cobS"/>
    <property type="match status" value="1"/>
</dbReference>
<dbReference type="GO" id="GO:0005886">
    <property type="term" value="C:plasma membrane"/>
    <property type="evidence" value="ECO:0007669"/>
    <property type="project" value="UniProtKB-SubCell"/>
</dbReference>
<evidence type="ECO:0000256" key="11">
    <source>
        <dbReference type="ARBA" id="ARBA00022842"/>
    </source>
</evidence>
<dbReference type="InterPro" id="IPR003805">
    <property type="entry name" value="CobS"/>
</dbReference>
<dbReference type="RefSeq" id="WP_218141081.1">
    <property type="nucleotide sequence ID" value="NZ_FNPF01000002.1"/>
</dbReference>
<evidence type="ECO:0000256" key="8">
    <source>
        <dbReference type="ARBA" id="ARBA00022573"/>
    </source>
</evidence>
<gene>
    <name evidence="19" type="primary">cobS</name>
    <name evidence="20" type="ORF">SAMN05444340_102243</name>
</gene>
<evidence type="ECO:0000256" key="10">
    <source>
        <dbReference type="ARBA" id="ARBA00022692"/>
    </source>
</evidence>
<dbReference type="GO" id="GO:0051073">
    <property type="term" value="F:adenosylcobinamide-GDP ribazoletransferase activity"/>
    <property type="evidence" value="ECO:0007669"/>
    <property type="project" value="UniProtKB-UniRule"/>
</dbReference>
<organism evidence="20 21">
    <name type="scientific">Citreimonas salinaria</name>
    <dbReference type="NCBI Taxonomy" id="321339"/>
    <lineage>
        <taxon>Bacteria</taxon>
        <taxon>Pseudomonadati</taxon>
        <taxon>Pseudomonadota</taxon>
        <taxon>Alphaproteobacteria</taxon>
        <taxon>Rhodobacterales</taxon>
        <taxon>Roseobacteraceae</taxon>
        <taxon>Citreimonas</taxon>
    </lineage>
</organism>
<evidence type="ECO:0000256" key="7">
    <source>
        <dbReference type="ARBA" id="ARBA00022475"/>
    </source>
</evidence>
<keyword evidence="8 19" id="KW-0169">Cobalamin biosynthesis</keyword>
<evidence type="ECO:0000256" key="4">
    <source>
        <dbReference type="ARBA" id="ARBA00010561"/>
    </source>
</evidence>
<comment type="pathway">
    <text evidence="3 19">Cofactor biosynthesis; adenosylcobalamin biosynthesis; adenosylcobalamin from cob(II)yrinate a,c-diamide: step 7/7.</text>
</comment>
<accession>A0A1H3GA32</accession>
<sequence length="265" mass="26996">MDKSEAGGGRTRRIAAQWRLFLLALQFLTRLPVPRDLDWCADAQRRAVRYYPAVGVVVGILGAAVLALSAQAWPTPLAVLMSLAATLIATGAMHEDGLADAADGLVGGATRERALEIMRDSRIGTYGALALGVALALKVAALAALPLGAACLALVAAHALGRGAAVWVIATTTYARTGEAAAKFPAPGVSPGEQAIAMITLGAVLLATAAGLGPAVLAGLVCAAAPAWAFRRLCRAKLGGHTGDCLGGIQQLAEIGFYLGLVAWL</sequence>
<evidence type="ECO:0000256" key="18">
    <source>
        <dbReference type="ARBA" id="ARBA00049504"/>
    </source>
</evidence>
<evidence type="ECO:0000313" key="20">
    <source>
        <dbReference type="EMBL" id="SDY00193.1"/>
    </source>
</evidence>
<dbReference type="GO" id="GO:0009236">
    <property type="term" value="P:cobalamin biosynthetic process"/>
    <property type="evidence" value="ECO:0007669"/>
    <property type="project" value="UniProtKB-UniRule"/>
</dbReference>
<evidence type="ECO:0000256" key="2">
    <source>
        <dbReference type="ARBA" id="ARBA00004651"/>
    </source>
</evidence>
<keyword evidence="21" id="KW-1185">Reference proteome</keyword>
<comment type="catalytic activity">
    <reaction evidence="17 19">
        <text>alpha-ribazole + adenosylcob(III)inamide-GDP = adenosylcob(III)alamin + GMP + H(+)</text>
        <dbReference type="Rhea" id="RHEA:16049"/>
        <dbReference type="ChEBI" id="CHEBI:10329"/>
        <dbReference type="ChEBI" id="CHEBI:15378"/>
        <dbReference type="ChEBI" id="CHEBI:18408"/>
        <dbReference type="ChEBI" id="CHEBI:58115"/>
        <dbReference type="ChEBI" id="CHEBI:60487"/>
        <dbReference type="EC" id="2.7.8.26"/>
    </reaction>
</comment>
<dbReference type="PANTHER" id="PTHR34148:SF1">
    <property type="entry name" value="ADENOSYLCOBINAMIDE-GDP RIBAZOLETRANSFERASE"/>
    <property type="match status" value="1"/>
</dbReference>
<dbReference type="AlphaFoldDB" id="A0A1H3GA32"/>
<evidence type="ECO:0000256" key="3">
    <source>
        <dbReference type="ARBA" id="ARBA00004663"/>
    </source>
</evidence>
<feature type="transmembrane region" description="Helical" evidence="19">
    <location>
        <begin position="123"/>
        <end position="145"/>
    </location>
</feature>
<evidence type="ECO:0000256" key="6">
    <source>
        <dbReference type="ARBA" id="ARBA00015850"/>
    </source>
</evidence>
<dbReference type="UniPathway" id="UPA00148">
    <property type="reaction ID" value="UER00238"/>
</dbReference>
<dbReference type="HAMAP" id="MF_00719">
    <property type="entry name" value="CobS"/>
    <property type="match status" value="1"/>
</dbReference>
<evidence type="ECO:0000256" key="1">
    <source>
        <dbReference type="ARBA" id="ARBA00001946"/>
    </source>
</evidence>
<comment type="subcellular location">
    <subcellularLocation>
        <location evidence="2 19">Cell membrane</location>
        <topology evidence="2 19">Multi-pass membrane protein</topology>
    </subcellularLocation>
</comment>
<dbReference type="Pfam" id="PF02654">
    <property type="entry name" value="CobS"/>
    <property type="match status" value="1"/>
</dbReference>
<evidence type="ECO:0000256" key="9">
    <source>
        <dbReference type="ARBA" id="ARBA00022679"/>
    </source>
</evidence>
<reference evidence="20 21" key="1">
    <citation type="submission" date="2016-10" db="EMBL/GenBank/DDBJ databases">
        <authorList>
            <person name="de Groot N.N."/>
        </authorList>
    </citation>
    <scope>NUCLEOTIDE SEQUENCE [LARGE SCALE GENOMIC DNA]</scope>
    <source>
        <strain evidence="20 21">DSM 26880</strain>
    </source>
</reference>
<keyword evidence="7 19" id="KW-1003">Cell membrane</keyword>
<evidence type="ECO:0000256" key="16">
    <source>
        <dbReference type="ARBA" id="ARBA00032853"/>
    </source>
</evidence>
<comment type="cofactor">
    <cofactor evidence="1 19">
        <name>Mg(2+)</name>
        <dbReference type="ChEBI" id="CHEBI:18420"/>
    </cofactor>
</comment>
<evidence type="ECO:0000256" key="12">
    <source>
        <dbReference type="ARBA" id="ARBA00022989"/>
    </source>
</evidence>
<comment type="similarity">
    <text evidence="4 19">Belongs to the CobS family.</text>
</comment>
<keyword evidence="13 19" id="KW-0472">Membrane</keyword>
<keyword evidence="12 19" id="KW-1133">Transmembrane helix</keyword>
<proteinExistence type="inferred from homology"/>
<comment type="function">
    <text evidence="14 19">Joins adenosylcobinamide-GDP and alpha-ribazole to generate adenosylcobalamin (Ado-cobalamin). Also synthesizes adenosylcobalamin 5'-phosphate from adenosylcobinamide-GDP and alpha-ribazole 5'-phosphate.</text>
</comment>
<dbReference type="EC" id="2.7.8.26" evidence="5 19"/>
<keyword evidence="11 19" id="KW-0460">Magnesium</keyword>
<dbReference type="Proteomes" id="UP000199286">
    <property type="component" value="Unassembled WGS sequence"/>
</dbReference>